<dbReference type="EMBL" id="UNSH01000078">
    <property type="protein sequence ID" value="SZF05355.1"/>
    <property type="molecule type" value="Genomic_DNA"/>
</dbReference>
<accession>A0A383V0J3</accession>
<sequence>MVTRQNLQTNGLIRCFDAVSVSVSNGHKPRYNEGHRLEDYITACKCPWPNEKVIAIWEARNRIANLAKTID</sequence>
<proteinExistence type="predicted"/>
<evidence type="ECO:0000313" key="1">
    <source>
        <dbReference type="EMBL" id="SZF05355.1"/>
    </source>
</evidence>
<dbReference type="VEuPathDB" id="FungiDB:BLGHR1_16157"/>
<dbReference type="AlphaFoldDB" id="A0A383V0J3"/>
<organism evidence="1 2">
    <name type="scientific">Blumeria hordei</name>
    <name type="common">Barley powdery mildew</name>
    <name type="synonym">Blumeria graminis f. sp. hordei</name>
    <dbReference type="NCBI Taxonomy" id="2867405"/>
    <lineage>
        <taxon>Eukaryota</taxon>
        <taxon>Fungi</taxon>
        <taxon>Dikarya</taxon>
        <taxon>Ascomycota</taxon>
        <taxon>Pezizomycotina</taxon>
        <taxon>Leotiomycetes</taxon>
        <taxon>Erysiphales</taxon>
        <taxon>Erysiphaceae</taxon>
        <taxon>Blumeria</taxon>
    </lineage>
</organism>
<gene>
    <name evidence="1" type="ORF">BLGHR1_16157</name>
</gene>
<dbReference type="Proteomes" id="UP000275772">
    <property type="component" value="Unassembled WGS sequence"/>
</dbReference>
<reference evidence="1 2" key="1">
    <citation type="submission" date="2017-11" db="EMBL/GenBank/DDBJ databases">
        <authorList>
            <person name="Kracher B."/>
        </authorList>
    </citation>
    <scope>NUCLEOTIDE SEQUENCE [LARGE SCALE GENOMIC DNA]</scope>
    <source>
        <strain evidence="1 2">RACE1</strain>
    </source>
</reference>
<evidence type="ECO:0000313" key="2">
    <source>
        <dbReference type="Proteomes" id="UP000275772"/>
    </source>
</evidence>
<name>A0A383V0J3_BLUHO</name>
<protein>
    <submittedName>
        <fullName evidence="1">Uncharacterized protein</fullName>
    </submittedName>
</protein>